<keyword evidence="2" id="KW-0012">Acyltransferase</keyword>
<dbReference type="SUPFAM" id="SSF55729">
    <property type="entry name" value="Acyl-CoA N-acyltransferases (Nat)"/>
    <property type="match status" value="1"/>
</dbReference>
<sequence>MSDFIIRPIRIEDAVAINEIRRMDGVRENTLGIISDRVTKTEDFIRGLSENDHLLVAEFEEEGARKVVGLIGMNVSRNPRLRHSASIGLMVHPDYQGRGIGTALFEKIIDLADNWLMLTRLELAVFVENQRAVKLYESLGFQIEGIKKYASIKNGKYVDDYMMARYNVI</sequence>
<dbReference type="RefSeq" id="WP_255226879.1">
    <property type="nucleotide sequence ID" value="NZ_JAJEKE010000004.1"/>
</dbReference>
<comment type="caution">
    <text evidence="2">The sequence shown here is derived from an EMBL/GenBank/DDBJ whole genome shotgun (WGS) entry which is preliminary data.</text>
</comment>
<dbReference type="GO" id="GO:0016746">
    <property type="term" value="F:acyltransferase activity"/>
    <property type="evidence" value="ECO:0007669"/>
    <property type="project" value="UniProtKB-KW"/>
</dbReference>
<dbReference type="EC" id="2.3.1.-" evidence="2"/>
<dbReference type="PANTHER" id="PTHR43072">
    <property type="entry name" value="N-ACETYLTRANSFERASE"/>
    <property type="match status" value="1"/>
</dbReference>
<dbReference type="InterPro" id="IPR000182">
    <property type="entry name" value="GNAT_dom"/>
</dbReference>
<accession>A0ABT1NDN0</accession>
<evidence type="ECO:0000313" key="3">
    <source>
        <dbReference type="Proteomes" id="UP001651880"/>
    </source>
</evidence>
<keyword evidence="2" id="KW-0808">Transferase</keyword>
<protein>
    <submittedName>
        <fullName evidence="2">GNAT family N-acetyltransferase</fullName>
        <ecNumber evidence="2">2.3.1.-</ecNumber>
    </submittedName>
</protein>
<dbReference type="CDD" id="cd04301">
    <property type="entry name" value="NAT_SF"/>
    <property type="match status" value="1"/>
</dbReference>
<reference evidence="2 3" key="1">
    <citation type="submission" date="2021-10" db="EMBL/GenBank/DDBJ databases">
        <title>Lutispora strain m25 sp. nov., a thermophilic, non-spore-forming bacterium isolated from a lab-scale methanogenic bioreactor digesting anaerobic sludge.</title>
        <authorList>
            <person name="El Houari A."/>
            <person name="Mcdonald J."/>
        </authorList>
    </citation>
    <scope>NUCLEOTIDE SEQUENCE [LARGE SCALE GENOMIC DNA]</scope>
    <source>
        <strain evidence="3">m25</strain>
    </source>
</reference>
<name>A0ABT1NDN0_9FIRM</name>
<proteinExistence type="predicted"/>
<dbReference type="Proteomes" id="UP001651880">
    <property type="component" value="Unassembled WGS sequence"/>
</dbReference>
<organism evidence="2 3">
    <name type="scientific">Lutispora saccharofermentans</name>
    <dbReference type="NCBI Taxonomy" id="3024236"/>
    <lineage>
        <taxon>Bacteria</taxon>
        <taxon>Bacillati</taxon>
        <taxon>Bacillota</taxon>
        <taxon>Clostridia</taxon>
        <taxon>Lutisporales</taxon>
        <taxon>Lutisporaceae</taxon>
        <taxon>Lutispora</taxon>
    </lineage>
</organism>
<dbReference type="InterPro" id="IPR016181">
    <property type="entry name" value="Acyl_CoA_acyltransferase"/>
</dbReference>
<dbReference type="Gene3D" id="3.40.630.30">
    <property type="match status" value="1"/>
</dbReference>
<dbReference type="EMBL" id="JAJEKE010000004">
    <property type="protein sequence ID" value="MCQ1529365.1"/>
    <property type="molecule type" value="Genomic_DNA"/>
</dbReference>
<dbReference type="Pfam" id="PF00583">
    <property type="entry name" value="Acetyltransf_1"/>
    <property type="match status" value="1"/>
</dbReference>
<keyword evidence="3" id="KW-1185">Reference proteome</keyword>
<evidence type="ECO:0000259" key="1">
    <source>
        <dbReference type="PROSITE" id="PS51186"/>
    </source>
</evidence>
<gene>
    <name evidence="2" type="ORF">LJD61_07340</name>
</gene>
<dbReference type="PROSITE" id="PS51186">
    <property type="entry name" value="GNAT"/>
    <property type="match status" value="1"/>
</dbReference>
<feature type="domain" description="N-acetyltransferase" evidence="1">
    <location>
        <begin position="4"/>
        <end position="168"/>
    </location>
</feature>
<evidence type="ECO:0000313" key="2">
    <source>
        <dbReference type="EMBL" id="MCQ1529365.1"/>
    </source>
</evidence>